<name>A0ABX7S693_9BACT</name>
<sequence length="139" mass="16454">MKQKKWQYTILILLFSFLSYVVSSYALKVNLFTVQKMILIFYSIYFILFSFIVSVKGKEFLFAEIERFWVYIFVPVFAYLLNLINANVYFSFIICFVISNTYKANFEKRLWVIIVRAGALLIFLTGVTTNWSILSQILL</sequence>
<evidence type="ECO:0008006" key="4">
    <source>
        <dbReference type="Google" id="ProtNLM"/>
    </source>
</evidence>
<evidence type="ECO:0000313" key="3">
    <source>
        <dbReference type="Proteomes" id="UP000671862"/>
    </source>
</evidence>
<feature type="transmembrane region" description="Helical" evidence="1">
    <location>
        <begin position="39"/>
        <end position="56"/>
    </location>
</feature>
<keyword evidence="1" id="KW-0472">Membrane</keyword>
<keyword evidence="3" id="KW-1185">Reference proteome</keyword>
<organism evidence="2 3">
    <name type="scientific">Thermosipho ferrireducens</name>
    <dbReference type="NCBI Taxonomy" id="2571116"/>
    <lineage>
        <taxon>Bacteria</taxon>
        <taxon>Thermotogati</taxon>
        <taxon>Thermotogota</taxon>
        <taxon>Thermotogae</taxon>
        <taxon>Thermotogales</taxon>
        <taxon>Fervidobacteriaceae</taxon>
        <taxon>Thermosipho</taxon>
    </lineage>
</organism>
<dbReference type="RefSeq" id="WP_207565820.1">
    <property type="nucleotide sequence ID" value="NZ_CP071446.1"/>
</dbReference>
<keyword evidence="1" id="KW-0812">Transmembrane</keyword>
<protein>
    <recommendedName>
        <fullName evidence="4">O-antigen polymerase</fullName>
    </recommendedName>
</protein>
<dbReference type="Proteomes" id="UP000671862">
    <property type="component" value="Chromosome"/>
</dbReference>
<feature type="transmembrane region" description="Helical" evidence="1">
    <location>
        <begin position="68"/>
        <end position="98"/>
    </location>
</feature>
<feature type="transmembrane region" description="Helical" evidence="1">
    <location>
        <begin position="6"/>
        <end position="27"/>
    </location>
</feature>
<accession>A0ABX7S693</accession>
<keyword evidence="1" id="KW-1133">Transmembrane helix</keyword>
<proteinExistence type="predicted"/>
<reference evidence="2 3" key="1">
    <citation type="submission" date="2021-03" db="EMBL/GenBank/DDBJ databases">
        <title>Thermosipho ferrireducens sp.nov., an anaerobic thermophilic iron-reducing bacterium isolated from a deep-sea hydrothermal sulfide deposits.</title>
        <authorList>
            <person name="Zeng X."/>
            <person name="Chen Y."/>
            <person name="Shao Z."/>
        </authorList>
    </citation>
    <scope>NUCLEOTIDE SEQUENCE [LARGE SCALE GENOMIC DNA]</scope>
    <source>
        <strain evidence="2 3">JL129W03</strain>
    </source>
</reference>
<gene>
    <name evidence="2" type="ORF">JYK00_04905</name>
</gene>
<dbReference type="EMBL" id="CP071446">
    <property type="protein sequence ID" value="QTA37097.1"/>
    <property type="molecule type" value="Genomic_DNA"/>
</dbReference>
<feature type="transmembrane region" description="Helical" evidence="1">
    <location>
        <begin position="110"/>
        <end position="133"/>
    </location>
</feature>
<evidence type="ECO:0000313" key="2">
    <source>
        <dbReference type="EMBL" id="QTA37097.1"/>
    </source>
</evidence>
<evidence type="ECO:0000256" key="1">
    <source>
        <dbReference type="SAM" id="Phobius"/>
    </source>
</evidence>